<reference evidence="2 3" key="2">
    <citation type="journal article" date="2019" name="Int. J. Syst. Evol. Microbiol.">
        <title>Anaerobacillus isosaccharinicus sp. nov., an alkaliphilic bacterium which degrades isosaccharinic acid.</title>
        <authorList>
            <person name="Bassil N.M."/>
            <person name="Lloyd J.R."/>
        </authorList>
    </citation>
    <scope>NUCLEOTIDE SEQUENCE [LARGE SCALE GENOMIC DNA]</scope>
    <source>
        <strain evidence="2 3">NB2006</strain>
    </source>
</reference>
<keyword evidence="3" id="KW-1185">Reference proteome</keyword>
<dbReference type="AlphaFoldDB" id="A0A7S7RAM7"/>
<gene>
    <name evidence="2" type="ORF">AWH56_019965</name>
</gene>
<evidence type="ECO:0000313" key="3">
    <source>
        <dbReference type="Proteomes" id="UP000180175"/>
    </source>
</evidence>
<dbReference type="Proteomes" id="UP000180175">
    <property type="component" value="Chromosome"/>
</dbReference>
<reference evidence="2 3" key="1">
    <citation type="journal article" date="2017" name="Genome Announc.">
        <title>Draft Genome Sequences of Four Alkaliphilic Bacteria Belonging to the Anaerobacillus Genus.</title>
        <authorList>
            <person name="Bassil N.M."/>
            <person name="Lloyd J.R."/>
        </authorList>
    </citation>
    <scope>NUCLEOTIDE SEQUENCE [LARGE SCALE GENOMIC DNA]</scope>
    <source>
        <strain evidence="2 3">NB2006</strain>
    </source>
</reference>
<accession>A0A7S7RAM7</accession>
<evidence type="ECO:0000313" key="2">
    <source>
        <dbReference type="EMBL" id="QOY34968.1"/>
    </source>
</evidence>
<sequence>MAKEEYEQKNRESASSKKDPHNIEVSSTGYGYIPLDAKIENKSVDELEEKN</sequence>
<organism evidence="2 3">
    <name type="scientific">Anaerobacillus isosaccharinicus</name>
    <dbReference type="NCBI Taxonomy" id="1532552"/>
    <lineage>
        <taxon>Bacteria</taxon>
        <taxon>Bacillati</taxon>
        <taxon>Bacillota</taxon>
        <taxon>Bacilli</taxon>
        <taxon>Bacillales</taxon>
        <taxon>Bacillaceae</taxon>
        <taxon>Anaerobacillus</taxon>
    </lineage>
</organism>
<feature type="region of interest" description="Disordered" evidence="1">
    <location>
        <begin position="1"/>
        <end position="32"/>
    </location>
</feature>
<feature type="compositionally biased region" description="Basic and acidic residues" evidence="1">
    <location>
        <begin position="1"/>
        <end position="22"/>
    </location>
</feature>
<dbReference type="KEGG" id="aia:AWH56_019965"/>
<dbReference type="RefSeq" id="WP_159432577.1">
    <property type="nucleotide sequence ID" value="NZ_CP063356.2"/>
</dbReference>
<proteinExistence type="predicted"/>
<dbReference type="EMBL" id="CP063356">
    <property type="protein sequence ID" value="QOY34968.1"/>
    <property type="molecule type" value="Genomic_DNA"/>
</dbReference>
<name>A0A7S7RAM7_9BACI</name>
<evidence type="ECO:0000256" key="1">
    <source>
        <dbReference type="SAM" id="MobiDB-lite"/>
    </source>
</evidence>
<protein>
    <submittedName>
        <fullName evidence="2">Uncharacterized protein</fullName>
    </submittedName>
</protein>